<evidence type="ECO:0000256" key="1">
    <source>
        <dbReference type="ARBA" id="ARBA00023224"/>
    </source>
</evidence>
<dbReference type="PANTHER" id="PTHR32089:SF112">
    <property type="entry name" value="LYSOZYME-LIKE PROTEIN-RELATED"/>
    <property type="match status" value="1"/>
</dbReference>
<keyword evidence="1 3" id="KW-0807">Transducer</keyword>
<keyword evidence="4" id="KW-1133">Transmembrane helix</keyword>
<evidence type="ECO:0000256" key="3">
    <source>
        <dbReference type="PROSITE-ProRule" id="PRU00284"/>
    </source>
</evidence>
<dbReference type="SUPFAM" id="SSF58104">
    <property type="entry name" value="Methyl-accepting chemotaxis protein (MCP) signaling domain"/>
    <property type="match status" value="1"/>
</dbReference>
<feature type="transmembrane region" description="Helical" evidence="4">
    <location>
        <begin position="17"/>
        <end position="38"/>
    </location>
</feature>
<dbReference type="Pfam" id="PF00672">
    <property type="entry name" value="HAMP"/>
    <property type="match status" value="1"/>
</dbReference>
<gene>
    <name evidence="7" type="ORF">SAMN05216382_1853</name>
</gene>
<evidence type="ECO:0000313" key="7">
    <source>
        <dbReference type="EMBL" id="SEL35088.1"/>
    </source>
</evidence>
<evidence type="ECO:0000256" key="4">
    <source>
        <dbReference type="SAM" id="Phobius"/>
    </source>
</evidence>
<proteinExistence type="inferred from homology"/>
<dbReference type="SMART" id="SM00283">
    <property type="entry name" value="MA"/>
    <property type="match status" value="1"/>
</dbReference>
<evidence type="ECO:0000259" key="6">
    <source>
        <dbReference type="PROSITE" id="PS50885"/>
    </source>
</evidence>
<dbReference type="STRING" id="1855283.SAMN05216382_1853"/>
<feature type="domain" description="Methyl-accepting transducer" evidence="5">
    <location>
        <begin position="315"/>
        <end position="565"/>
    </location>
</feature>
<comment type="similarity">
    <text evidence="2">Belongs to the methyl-accepting chemotaxis (MCP) protein family.</text>
</comment>
<dbReference type="Gene3D" id="1.10.287.950">
    <property type="entry name" value="Methyl-accepting chemotaxis protein"/>
    <property type="match status" value="1"/>
</dbReference>
<dbReference type="OrthoDB" id="5292010at2"/>
<name>A0A1H7PHY1_9SPHN</name>
<dbReference type="Gene3D" id="1.10.8.500">
    <property type="entry name" value="HAMP domain in histidine kinase"/>
    <property type="match status" value="1"/>
</dbReference>
<keyword evidence="8" id="KW-1185">Reference proteome</keyword>
<dbReference type="SMART" id="SM00304">
    <property type="entry name" value="HAMP"/>
    <property type="match status" value="1"/>
</dbReference>
<reference evidence="8" key="1">
    <citation type="submission" date="2016-10" db="EMBL/GenBank/DDBJ databases">
        <authorList>
            <person name="Varghese N."/>
            <person name="Submissions S."/>
        </authorList>
    </citation>
    <scope>NUCLEOTIDE SEQUENCE [LARGE SCALE GENOMIC DNA]</scope>
    <source>
        <strain evidence="8">JS21-1</strain>
    </source>
</reference>
<dbReference type="Proteomes" id="UP000199214">
    <property type="component" value="Unassembled WGS sequence"/>
</dbReference>
<evidence type="ECO:0000313" key="8">
    <source>
        <dbReference type="Proteomes" id="UP000199214"/>
    </source>
</evidence>
<dbReference type="RefSeq" id="WP_093005590.1">
    <property type="nucleotide sequence ID" value="NZ_FNZZ01000003.1"/>
</dbReference>
<dbReference type="GO" id="GO:0007165">
    <property type="term" value="P:signal transduction"/>
    <property type="evidence" value="ECO:0007669"/>
    <property type="project" value="UniProtKB-KW"/>
</dbReference>
<dbReference type="InterPro" id="IPR003660">
    <property type="entry name" value="HAMP_dom"/>
</dbReference>
<feature type="domain" description="HAMP" evidence="6">
    <location>
        <begin position="215"/>
        <end position="268"/>
    </location>
</feature>
<dbReference type="PROSITE" id="PS50111">
    <property type="entry name" value="CHEMOTAXIS_TRANSDUC_2"/>
    <property type="match status" value="1"/>
</dbReference>
<dbReference type="GO" id="GO:0016020">
    <property type="term" value="C:membrane"/>
    <property type="evidence" value="ECO:0007669"/>
    <property type="project" value="InterPro"/>
</dbReference>
<dbReference type="EMBL" id="FNZZ01000003">
    <property type="protein sequence ID" value="SEL35088.1"/>
    <property type="molecule type" value="Genomic_DNA"/>
</dbReference>
<accession>A0A1H7PHY1</accession>
<dbReference type="Pfam" id="PF00015">
    <property type="entry name" value="MCPsignal"/>
    <property type="match status" value="1"/>
</dbReference>
<dbReference type="PANTHER" id="PTHR32089">
    <property type="entry name" value="METHYL-ACCEPTING CHEMOTAXIS PROTEIN MCPB"/>
    <property type="match status" value="1"/>
</dbReference>
<dbReference type="AlphaFoldDB" id="A0A1H7PHY1"/>
<dbReference type="InterPro" id="IPR004089">
    <property type="entry name" value="MCPsignal_dom"/>
</dbReference>
<keyword evidence="4" id="KW-0472">Membrane</keyword>
<evidence type="ECO:0000259" key="5">
    <source>
        <dbReference type="PROSITE" id="PS50111"/>
    </source>
</evidence>
<keyword evidence="4" id="KW-0812">Transmembrane</keyword>
<evidence type="ECO:0000256" key="2">
    <source>
        <dbReference type="ARBA" id="ARBA00029447"/>
    </source>
</evidence>
<organism evidence="7 8">
    <name type="scientific">Sphingomonas palmae</name>
    <dbReference type="NCBI Taxonomy" id="1855283"/>
    <lineage>
        <taxon>Bacteria</taxon>
        <taxon>Pseudomonadati</taxon>
        <taxon>Pseudomonadota</taxon>
        <taxon>Alphaproteobacteria</taxon>
        <taxon>Sphingomonadales</taxon>
        <taxon>Sphingomonadaceae</taxon>
        <taxon>Sphingomonas</taxon>
    </lineage>
</organism>
<sequence>MFTRDHLHWHRTLAAKLLAPIAIMLLVVLVLGLAGSAARQRIVAAHRNVEARQKVRVELIEIRSLSRSLQRDALNLIVEPVPAERAVITDKVTSRLREMGRALRRLGADKNFAGGERRTFIAEQRAVMALLHQSAALATQGRRADALTRFRAQVRPAERRASQLADRLVSEQARVVDEQLALARAIERRETVMGLATSVLLFIFAAAVTLVVVRRLVSQPLRDIEDAMTRLAAGEAEGSTPHGDRDDEIGRMARAIEVFRAAARHQDDLRAMHAAQLERALAAERGQRTLDQVQAVRDRRLAAAAKVLERDTAVTFADSRAAAASLHIAAKTLADVSASTRAELDQVKAATSRVTTGAADIAAATDHFMTDLDRSRTATRDAASEGRAAAEQVDALVEQMRRVADDGERVATAIDLVGDIARQTDLLALNASIEAARAGAAGRGFAVVANEVKALALEAARVTTEIGRRVEGMRAATGEAGDSLRIVGAIVVRLAEQSATLADEIDVQTEQGSIISHNVAGTAADLDLIASRVSDAAVGAAKVDQLSNQLGHDASGIAARTERLGTALERFFADLNQLDAQGTCEKS</sequence>
<protein>
    <submittedName>
        <fullName evidence="7">Methyl-accepting chemotaxis protein</fullName>
    </submittedName>
</protein>
<dbReference type="PROSITE" id="PS50885">
    <property type="entry name" value="HAMP"/>
    <property type="match status" value="1"/>
</dbReference>
<feature type="transmembrane region" description="Helical" evidence="4">
    <location>
        <begin position="192"/>
        <end position="213"/>
    </location>
</feature>